<keyword evidence="1" id="KW-0472">Membrane</keyword>
<reference evidence="3" key="1">
    <citation type="journal article" date="2019" name="Int. J. Syst. Evol. Microbiol.">
        <title>The Global Catalogue of Microorganisms (GCM) 10K type strain sequencing project: providing services to taxonomists for standard genome sequencing and annotation.</title>
        <authorList>
            <consortium name="The Broad Institute Genomics Platform"/>
            <consortium name="The Broad Institute Genome Sequencing Center for Infectious Disease"/>
            <person name="Wu L."/>
            <person name="Ma J."/>
        </authorList>
    </citation>
    <scope>NUCLEOTIDE SEQUENCE [LARGE SCALE GENOMIC DNA]</scope>
    <source>
        <strain evidence="3">CGMCC 1.12942</strain>
    </source>
</reference>
<dbReference type="PROSITE" id="PS51257">
    <property type="entry name" value="PROKAR_LIPOPROTEIN"/>
    <property type="match status" value="1"/>
</dbReference>
<sequence>MGTKRAVLITIIITVSCMLLLFSLFVLPYIPKIYSGEVSEDTVANTISYMNFFLTLLALISTIGGFAFTIFGYYQTIKVPQMVKEEVDKWANELNELKKGANDSIKAMQIISEISIFQEPDINRKIEIIDRAKTTYPDMWILDYYKAKLYWDLFVNEQNIKYREILMNPKSPDILSRI</sequence>
<gene>
    <name evidence="2" type="ORF">ACFQNG_12825</name>
</gene>
<keyword evidence="1" id="KW-1133">Transmembrane helix</keyword>
<evidence type="ECO:0000313" key="2">
    <source>
        <dbReference type="EMBL" id="MFC7441976.1"/>
    </source>
</evidence>
<proteinExistence type="predicted"/>
<accession>A0ABW2RLT7</accession>
<evidence type="ECO:0008006" key="4">
    <source>
        <dbReference type="Google" id="ProtNLM"/>
    </source>
</evidence>
<dbReference type="Proteomes" id="UP001596500">
    <property type="component" value="Unassembled WGS sequence"/>
</dbReference>
<keyword evidence="1" id="KW-0812">Transmembrane</keyword>
<dbReference type="RefSeq" id="WP_379865548.1">
    <property type="nucleotide sequence ID" value="NZ_JBHTBW010000043.1"/>
</dbReference>
<evidence type="ECO:0000313" key="3">
    <source>
        <dbReference type="Proteomes" id="UP001596500"/>
    </source>
</evidence>
<feature type="transmembrane region" description="Helical" evidence="1">
    <location>
        <begin position="50"/>
        <end position="74"/>
    </location>
</feature>
<feature type="transmembrane region" description="Helical" evidence="1">
    <location>
        <begin position="7"/>
        <end position="30"/>
    </location>
</feature>
<comment type="caution">
    <text evidence="2">The sequence shown here is derived from an EMBL/GenBank/DDBJ whole genome shotgun (WGS) entry which is preliminary data.</text>
</comment>
<keyword evidence="3" id="KW-1185">Reference proteome</keyword>
<organism evidence="2 3">
    <name type="scientific">Laceyella putida</name>
    <dbReference type="NCBI Taxonomy" id="110101"/>
    <lineage>
        <taxon>Bacteria</taxon>
        <taxon>Bacillati</taxon>
        <taxon>Bacillota</taxon>
        <taxon>Bacilli</taxon>
        <taxon>Bacillales</taxon>
        <taxon>Thermoactinomycetaceae</taxon>
        <taxon>Laceyella</taxon>
    </lineage>
</organism>
<protein>
    <recommendedName>
        <fullName evidence="4">LemA family protein</fullName>
    </recommendedName>
</protein>
<dbReference type="EMBL" id="JBHTBW010000043">
    <property type="protein sequence ID" value="MFC7441976.1"/>
    <property type="molecule type" value="Genomic_DNA"/>
</dbReference>
<evidence type="ECO:0000256" key="1">
    <source>
        <dbReference type="SAM" id="Phobius"/>
    </source>
</evidence>
<name>A0ABW2RLT7_9BACL</name>